<sequence>MPVELVLQNFIDGQFVGTESHIDSYNPSTGEVYAKVPDSGEADVNAAVQAAKAAFPGWSETPAAERSRILNRIADLIETHLEEFAQAESRDQGKPVSLARTVDIPRAVYNFRFFATTILHKTESATYLETMQATNYTVRTPLGVAGLISPWNLPLYLLTWKIAPAIACGNTVVCKPSEMTSVTAWMMCRLLNDAGLPQGVVNVVFGYGPKAGEAIVKHPDVPLVSFTGSTLVGQRIMEQSAPHCKKLSLELGGKNPCIIFADADMEKCIPTVVRSSFANQGEVCLCSSRIFVQRSVYQQFLQKFVNATRLFWSKIPFETKGNLAQFVTIPNHSGENSI</sequence>
<dbReference type="eggNOG" id="KOG2450">
    <property type="taxonomic scope" value="Eukaryota"/>
</dbReference>
<dbReference type="PROSITE" id="PS00070">
    <property type="entry name" value="ALDEHYDE_DEHYDR_CYS"/>
    <property type="match status" value="1"/>
</dbReference>
<evidence type="ECO:0000259" key="6">
    <source>
        <dbReference type="Pfam" id="PF00171"/>
    </source>
</evidence>
<evidence type="ECO:0000256" key="4">
    <source>
        <dbReference type="PROSITE-ProRule" id="PRU10007"/>
    </source>
</evidence>
<evidence type="ECO:0000256" key="5">
    <source>
        <dbReference type="RuleBase" id="RU003345"/>
    </source>
</evidence>
<dbReference type="AlphaFoldDB" id="C3YMW9"/>
<dbReference type="PANTHER" id="PTHR43720">
    <property type="entry name" value="2-AMINOMUCONIC SEMIALDEHYDE DEHYDROGENASE"/>
    <property type="match status" value="1"/>
</dbReference>
<feature type="domain" description="Aldehyde dehydrogenase" evidence="6">
    <location>
        <begin position="19"/>
        <end position="309"/>
    </location>
</feature>
<gene>
    <name evidence="7" type="ORF">BRAFLDRAFT_63460</name>
</gene>
<dbReference type="PANTHER" id="PTHR43720:SF2">
    <property type="entry name" value="2-AMINOMUCONIC SEMIALDEHYDE DEHYDROGENASE"/>
    <property type="match status" value="1"/>
</dbReference>
<keyword evidence="3" id="KW-0520">NAD</keyword>
<protein>
    <recommendedName>
        <fullName evidence="6">Aldehyde dehydrogenase domain-containing protein</fullName>
    </recommendedName>
</protein>
<organism>
    <name type="scientific">Branchiostoma floridae</name>
    <name type="common">Florida lancelet</name>
    <name type="synonym">Amphioxus</name>
    <dbReference type="NCBI Taxonomy" id="7739"/>
    <lineage>
        <taxon>Eukaryota</taxon>
        <taxon>Metazoa</taxon>
        <taxon>Chordata</taxon>
        <taxon>Cephalochordata</taxon>
        <taxon>Leptocardii</taxon>
        <taxon>Amphioxiformes</taxon>
        <taxon>Branchiostomatidae</taxon>
        <taxon>Branchiostoma</taxon>
    </lineage>
</organism>
<evidence type="ECO:0000256" key="3">
    <source>
        <dbReference type="ARBA" id="ARBA00023027"/>
    </source>
</evidence>
<keyword evidence="2 5" id="KW-0560">Oxidoreductase</keyword>
<dbReference type="Pfam" id="PF00171">
    <property type="entry name" value="Aldedh"/>
    <property type="match status" value="1"/>
</dbReference>
<dbReference type="PROSITE" id="PS00687">
    <property type="entry name" value="ALDEHYDE_DEHYDR_GLU"/>
    <property type="match status" value="1"/>
</dbReference>
<accession>C3YMW9</accession>
<dbReference type="InterPro" id="IPR016160">
    <property type="entry name" value="Ald_DH_CS_CYS"/>
</dbReference>
<dbReference type="EMBL" id="GG666531">
    <property type="protein sequence ID" value="EEN58460.1"/>
    <property type="molecule type" value="Genomic_DNA"/>
</dbReference>
<comment type="similarity">
    <text evidence="1 5">Belongs to the aldehyde dehydrogenase family.</text>
</comment>
<dbReference type="GO" id="GO:0016620">
    <property type="term" value="F:oxidoreductase activity, acting on the aldehyde or oxo group of donors, NAD or NADP as acceptor"/>
    <property type="evidence" value="ECO:0007669"/>
    <property type="project" value="InterPro"/>
</dbReference>
<dbReference type="InParanoid" id="C3YMW9"/>
<dbReference type="Gene3D" id="3.40.309.10">
    <property type="entry name" value="Aldehyde Dehydrogenase, Chain A, domain 2"/>
    <property type="match status" value="1"/>
</dbReference>
<reference evidence="7" key="1">
    <citation type="journal article" date="2008" name="Nature">
        <title>The amphioxus genome and the evolution of the chordate karyotype.</title>
        <authorList>
            <consortium name="US DOE Joint Genome Institute (JGI-PGF)"/>
            <person name="Putnam N.H."/>
            <person name="Butts T."/>
            <person name="Ferrier D.E.K."/>
            <person name="Furlong R.F."/>
            <person name="Hellsten U."/>
            <person name="Kawashima T."/>
            <person name="Robinson-Rechavi M."/>
            <person name="Shoguchi E."/>
            <person name="Terry A."/>
            <person name="Yu J.-K."/>
            <person name="Benito-Gutierrez E.L."/>
            <person name="Dubchak I."/>
            <person name="Garcia-Fernandez J."/>
            <person name="Gibson-Brown J.J."/>
            <person name="Grigoriev I.V."/>
            <person name="Horton A.C."/>
            <person name="de Jong P.J."/>
            <person name="Jurka J."/>
            <person name="Kapitonov V.V."/>
            <person name="Kohara Y."/>
            <person name="Kuroki Y."/>
            <person name="Lindquist E."/>
            <person name="Lucas S."/>
            <person name="Osoegawa K."/>
            <person name="Pennacchio L.A."/>
            <person name="Salamov A.A."/>
            <person name="Satou Y."/>
            <person name="Sauka-Spengler T."/>
            <person name="Schmutz J."/>
            <person name="Shin-I T."/>
            <person name="Toyoda A."/>
            <person name="Bronner-Fraser M."/>
            <person name="Fujiyama A."/>
            <person name="Holland L.Z."/>
            <person name="Holland P.W.H."/>
            <person name="Satoh N."/>
            <person name="Rokhsar D.S."/>
        </authorList>
    </citation>
    <scope>NUCLEOTIDE SEQUENCE [LARGE SCALE GENOMIC DNA]</scope>
    <source>
        <strain evidence="7">S238N-H82</strain>
        <tissue evidence="7">Testes</tissue>
    </source>
</reference>
<evidence type="ECO:0000256" key="2">
    <source>
        <dbReference type="ARBA" id="ARBA00023002"/>
    </source>
</evidence>
<dbReference type="FunFam" id="3.40.605.10:FF:000001">
    <property type="entry name" value="Aldehyde dehydrogenase 1"/>
    <property type="match status" value="1"/>
</dbReference>
<dbReference type="InterPro" id="IPR029510">
    <property type="entry name" value="Ald_DH_CS_GLU"/>
</dbReference>
<dbReference type="InterPro" id="IPR016162">
    <property type="entry name" value="Ald_DH_N"/>
</dbReference>
<proteinExistence type="inferred from homology"/>
<dbReference type="STRING" id="7739.C3YMW9"/>
<dbReference type="SUPFAM" id="SSF53720">
    <property type="entry name" value="ALDH-like"/>
    <property type="match status" value="1"/>
</dbReference>
<name>C3YMW9_BRAFL</name>
<dbReference type="InterPro" id="IPR016161">
    <property type="entry name" value="Ald_DH/histidinol_DH"/>
</dbReference>
<dbReference type="InterPro" id="IPR015590">
    <property type="entry name" value="Aldehyde_DH_dom"/>
</dbReference>
<feature type="active site" evidence="4">
    <location>
        <position position="250"/>
    </location>
</feature>
<dbReference type="Gene3D" id="3.40.605.10">
    <property type="entry name" value="Aldehyde Dehydrogenase, Chain A, domain 1"/>
    <property type="match status" value="1"/>
</dbReference>
<dbReference type="InterPro" id="IPR016163">
    <property type="entry name" value="Ald_DH_C"/>
</dbReference>
<evidence type="ECO:0000256" key="1">
    <source>
        <dbReference type="ARBA" id="ARBA00009986"/>
    </source>
</evidence>
<evidence type="ECO:0000313" key="7">
    <source>
        <dbReference type="EMBL" id="EEN58460.1"/>
    </source>
</evidence>